<dbReference type="AlphaFoldDB" id="A0AAD2JMA2"/>
<proteinExistence type="predicted"/>
<evidence type="ECO:0000256" key="1">
    <source>
        <dbReference type="SAM" id="MobiDB-lite"/>
    </source>
</evidence>
<reference evidence="2" key="1">
    <citation type="submission" date="2023-08" db="EMBL/GenBank/DDBJ databases">
        <authorList>
            <person name="Audoor S."/>
            <person name="Bilcke G."/>
        </authorList>
    </citation>
    <scope>NUCLEOTIDE SEQUENCE</scope>
</reference>
<comment type="caution">
    <text evidence="2">The sequence shown here is derived from an EMBL/GenBank/DDBJ whole genome shotgun (WGS) entry which is preliminary data.</text>
</comment>
<dbReference type="EMBL" id="CAKOGP040002169">
    <property type="protein sequence ID" value="CAJ1964098.1"/>
    <property type="molecule type" value="Genomic_DNA"/>
</dbReference>
<feature type="compositionally biased region" description="Polar residues" evidence="1">
    <location>
        <begin position="75"/>
        <end position="86"/>
    </location>
</feature>
<sequence length="86" mass="9901">MTVAEEKTHPVTESAIIDFVRACNEIGKAMPDATAEPMLWFVQPEDSLDYTRFVNLQPLETHRELSSYEDDSSSRRVQMPTNKREI</sequence>
<name>A0AAD2JMA2_9STRA</name>
<dbReference type="Proteomes" id="UP001295423">
    <property type="component" value="Unassembled WGS sequence"/>
</dbReference>
<keyword evidence="3" id="KW-1185">Reference proteome</keyword>
<protein>
    <submittedName>
        <fullName evidence="2">Uncharacterized protein</fullName>
    </submittedName>
</protein>
<organism evidence="2 3">
    <name type="scientific">Cylindrotheca closterium</name>
    <dbReference type="NCBI Taxonomy" id="2856"/>
    <lineage>
        <taxon>Eukaryota</taxon>
        <taxon>Sar</taxon>
        <taxon>Stramenopiles</taxon>
        <taxon>Ochrophyta</taxon>
        <taxon>Bacillariophyta</taxon>
        <taxon>Bacillariophyceae</taxon>
        <taxon>Bacillariophycidae</taxon>
        <taxon>Bacillariales</taxon>
        <taxon>Bacillariaceae</taxon>
        <taxon>Cylindrotheca</taxon>
    </lineage>
</organism>
<accession>A0AAD2JMA2</accession>
<evidence type="ECO:0000313" key="2">
    <source>
        <dbReference type="EMBL" id="CAJ1964098.1"/>
    </source>
</evidence>
<feature type="region of interest" description="Disordered" evidence="1">
    <location>
        <begin position="64"/>
        <end position="86"/>
    </location>
</feature>
<evidence type="ECO:0000313" key="3">
    <source>
        <dbReference type="Proteomes" id="UP001295423"/>
    </source>
</evidence>
<gene>
    <name evidence="2" type="ORF">CYCCA115_LOCUS20471</name>
</gene>